<keyword evidence="1" id="KW-0649">Protein kinase inhibitor</keyword>
<organism evidence="4 5">
    <name type="scientific">Citrullus colocynthis</name>
    <name type="common">colocynth</name>
    <dbReference type="NCBI Taxonomy" id="252529"/>
    <lineage>
        <taxon>Eukaryota</taxon>
        <taxon>Viridiplantae</taxon>
        <taxon>Streptophyta</taxon>
        <taxon>Embryophyta</taxon>
        <taxon>Tracheophyta</taxon>
        <taxon>Spermatophyta</taxon>
        <taxon>Magnoliopsida</taxon>
        <taxon>eudicotyledons</taxon>
        <taxon>Gunneridae</taxon>
        <taxon>Pentapetalae</taxon>
        <taxon>rosids</taxon>
        <taxon>fabids</taxon>
        <taxon>Cucurbitales</taxon>
        <taxon>Cucurbitaceae</taxon>
        <taxon>Benincaseae</taxon>
        <taxon>Citrullus</taxon>
    </lineage>
</organism>
<evidence type="ECO:0000313" key="5">
    <source>
        <dbReference type="Proteomes" id="UP001642487"/>
    </source>
</evidence>
<dbReference type="InterPro" id="IPR040389">
    <property type="entry name" value="SMR"/>
</dbReference>
<reference evidence="4 5" key="1">
    <citation type="submission" date="2024-03" db="EMBL/GenBank/DDBJ databases">
        <authorList>
            <person name="Gkanogiannis A."/>
            <person name="Becerra Lopez-Lavalle L."/>
        </authorList>
    </citation>
    <scope>NUCLEOTIDE SEQUENCE [LARGE SCALE GENOMIC DNA]</scope>
</reference>
<name>A0ABP0XZ11_9ROSI</name>
<gene>
    <name evidence="4" type="ORF">CITCOLO1_LOCUS5108</name>
</gene>
<feature type="compositionally biased region" description="Basic and acidic residues" evidence="3">
    <location>
        <begin position="43"/>
        <end position="53"/>
    </location>
</feature>
<feature type="region of interest" description="Disordered" evidence="3">
    <location>
        <begin position="1"/>
        <end position="60"/>
    </location>
</feature>
<evidence type="ECO:0000256" key="1">
    <source>
        <dbReference type="ARBA" id="ARBA00023013"/>
    </source>
</evidence>
<dbReference type="EMBL" id="OZ021745">
    <property type="protein sequence ID" value="CAK9313394.1"/>
    <property type="molecule type" value="Genomic_DNA"/>
</dbReference>
<evidence type="ECO:0008006" key="6">
    <source>
        <dbReference type="Google" id="ProtNLM"/>
    </source>
</evidence>
<dbReference type="PANTHER" id="PTHR33142">
    <property type="entry name" value="CYCLIN-DEPENDENT PROTEIN KINASE INHIBITOR SMR13"/>
    <property type="match status" value="1"/>
</dbReference>
<keyword evidence="5" id="KW-1185">Reference proteome</keyword>
<evidence type="ECO:0000313" key="4">
    <source>
        <dbReference type="EMBL" id="CAK9313394.1"/>
    </source>
</evidence>
<evidence type="ECO:0000256" key="2">
    <source>
        <dbReference type="ARBA" id="ARBA00023306"/>
    </source>
</evidence>
<dbReference type="PANTHER" id="PTHR33142:SF13">
    <property type="entry name" value="CYCLIN-DEPENDENT PROTEIN KINASE INHIBITOR SMR1"/>
    <property type="match status" value="1"/>
</dbReference>
<evidence type="ECO:0000256" key="3">
    <source>
        <dbReference type="SAM" id="MobiDB-lite"/>
    </source>
</evidence>
<feature type="compositionally biased region" description="Low complexity" evidence="3">
    <location>
        <begin position="27"/>
        <end position="42"/>
    </location>
</feature>
<accession>A0ABP0XZ11</accession>
<proteinExistence type="predicted"/>
<sequence>MSMDLEFPKNLPKIRLPLQVRSPPKPSLSDNIPSSASASASASDHDSDIDRRACRTPTSAEHKIPKILSCPGAPKKPKRPPVPCKRKLTMELKFFEIVNQEEVDNFFRSAYDLESSTTAPPKRTCCRSA</sequence>
<dbReference type="Proteomes" id="UP001642487">
    <property type="component" value="Chromosome 11"/>
</dbReference>
<protein>
    <recommendedName>
        <fullName evidence="6">Cyclin-dependent protein kinase inhibitor SMR1-like</fullName>
    </recommendedName>
</protein>
<keyword evidence="2" id="KW-0131">Cell cycle</keyword>